<reference evidence="2" key="1">
    <citation type="journal article" date="2019" name="Int. J. Syst. Evol. Microbiol.">
        <title>The Global Catalogue of Microorganisms (GCM) 10K type strain sequencing project: providing services to taxonomists for standard genome sequencing and annotation.</title>
        <authorList>
            <consortium name="The Broad Institute Genomics Platform"/>
            <consortium name="The Broad Institute Genome Sequencing Center for Infectious Disease"/>
            <person name="Wu L."/>
            <person name="Ma J."/>
        </authorList>
    </citation>
    <scope>NUCLEOTIDE SEQUENCE [LARGE SCALE GENOMIC DNA]</scope>
    <source>
        <strain evidence="2">NBRC 112416</strain>
    </source>
</reference>
<proteinExistence type="predicted"/>
<accession>A0ABQ5W8F1</accession>
<name>A0ABQ5W8F1_9HYPH</name>
<evidence type="ECO:0000313" key="2">
    <source>
        <dbReference type="Proteomes" id="UP001156691"/>
    </source>
</evidence>
<dbReference type="Proteomes" id="UP001156691">
    <property type="component" value="Unassembled WGS sequence"/>
</dbReference>
<keyword evidence="2" id="KW-1185">Reference proteome</keyword>
<dbReference type="EMBL" id="BSNS01000016">
    <property type="protein sequence ID" value="GLQ56069.1"/>
    <property type="molecule type" value="Genomic_DNA"/>
</dbReference>
<gene>
    <name evidence="1" type="ORF">GCM10010862_33280</name>
</gene>
<sequence>MRLRLLNHLFNTRDVTPTKVGGPILRYIAFRKVYVTGTKRVQTALPARWSVQGPFLPQGGEGSAPIATALNSPPLAPCPAFLYIRAP</sequence>
<comment type="caution">
    <text evidence="1">The sequence shown here is derived from an EMBL/GenBank/DDBJ whole genome shotgun (WGS) entry which is preliminary data.</text>
</comment>
<evidence type="ECO:0000313" key="1">
    <source>
        <dbReference type="EMBL" id="GLQ56069.1"/>
    </source>
</evidence>
<protein>
    <submittedName>
        <fullName evidence="1">Uncharacterized protein</fullName>
    </submittedName>
</protein>
<organism evidence="1 2">
    <name type="scientific">Devosia nitrariae</name>
    <dbReference type="NCBI Taxonomy" id="2071872"/>
    <lineage>
        <taxon>Bacteria</taxon>
        <taxon>Pseudomonadati</taxon>
        <taxon>Pseudomonadota</taxon>
        <taxon>Alphaproteobacteria</taxon>
        <taxon>Hyphomicrobiales</taxon>
        <taxon>Devosiaceae</taxon>
        <taxon>Devosia</taxon>
    </lineage>
</organism>